<evidence type="ECO:0000313" key="1">
    <source>
        <dbReference type="EMBL" id="QDT13958.1"/>
    </source>
</evidence>
<dbReference type="Proteomes" id="UP000318741">
    <property type="component" value="Chromosome"/>
</dbReference>
<name>A0A517P3L2_9PLAN</name>
<dbReference type="AlphaFoldDB" id="A0A517P3L2"/>
<dbReference type="KEGG" id="acaf:CA12_00260"/>
<accession>A0A517P3L2</accession>
<reference evidence="1 2" key="1">
    <citation type="submission" date="2019-02" db="EMBL/GenBank/DDBJ databases">
        <title>Deep-cultivation of Planctomycetes and their phenomic and genomic characterization uncovers novel biology.</title>
        <authorList>
            <person name="Wiegand S."/>
            <person name="Jogler M."/>
            <person name="Boedeker C."/>
            <person name="Pinto D."/>
            <person name="Vollmers J."/>
            <person name="Rivas-Marin E."/>
            <person name="Kohn T."/>
            <person name="Peeters S.H."/>
            <person name="Heuer A."/>
            <person name="Rast P."/>
            <person name="Oberbeckmann S."/>
            <person name="Bunk B."/>
            <person name="Jeske O."/>
            <person name="Meyerdierks A."/>
            <person name="Storesund J.E."/>
            <person name="Kallscheuer N."/>
            <person name="Luecker S."/>
            <person name="Lage O.M."/>
            <person name="Pohl T."/>
            <person name="Merkel B.J."/>
            <person name="Hornburger P."/>
            <person name="Mueller R.-W."/>
            <person name="Bruemmer F."/>
            <person name="Labrenz M."/>
            <person name="Spormann A.M."/>
            <person name="Op den Camp H."/>
            <person name="Overmann J."/>
            <person name="Amann R."/>
            <person name="Jetten M.S.M."/>
            <person name="Mascher T."/>
            <person name="Medema M.H."/>
            <person name="Devos D.P."/>
            <person name="Kaster A.-K."/>
            <person name="Ovreas L."/>
            <person name="Rohde M."/>
            <person name="Galperin M.Y."/>
            <person name="Jogler C."/>
        </authorList>
    </citation>
    <scope>NUCLEOTIDE SEQUENCE [LARGE SCALE GENOMIC DNA]</scope>
    <source>
        <strain evidence="1 2">CA12</strain>
    </source>
</reference>
<dbReference type="EMBL" id="CP036265">
    <property type="protein sequence ID" value="QDT13958.1"/>
    <property type="molecule type" value="Genomic_DNA"/>
</dbReference>
<evidence type="ECO:0008006" key="3">
    <source>
        <dbReference type="Google" id="ProtNLM"/>
    </source>
</evidence>
<keyword evidence="2" id="KW-1185">Reference proteome</keyword>
<sequence length="126" mass="13470">MSESIAGVVLDRDPLIKLVLYATDGATRTETAVVDTGYQGAVAAPDAVFDRVRRGRATPVAVRLADGTTFERRAAVAEVQWCGERVRTRILGGASQVLVGMELLAHHRLTVDCVEGGPVTIEPLSR</sequence>
<dbReference type="RefSeq" id="WP_145356579.1">
    <property type="nucleotide sequence ID" value="NZ_CP036265.1"/>
</dbReference>
<protein>
    <recommendedName>
        <fullName evidence="3">Clan AA aspartic protease</fullName>
    </recommendedName>
</protein>
<organism evidence="1 2">
    <name type="scientific">Alienimonas californiensis</name>
    <dbReference type="NCBI Taxonomy" id="2527989"/>
    <lineage>
        <taxon>Bacteria</taxon>
        <taxon>Pseudomonadati</taxon>
        <taxon>Planctomycetota</taxon>
        <taxon>Planctomycetia</taxon>
        <taxon>Planctomycetales</taxon>
        <taxon>Planctomycetaceae</taxon>
        <taxon>Alienimonas</taxon>
    </lineage>
</organism>
<proteinExistence type="predicted"/>
<evidence type="ECO:0000313" key="2">
    <source>
        <dbReference type="Proteomes" id="UP000318741"/>
    </source>
</evidence>
<gene>
    <name evidence="1" type="ORF">CA12_00260</name>
</gene>